<keyword evidence="10" id="KW-1185">Reference proteome</keyword>
<dbReference type="PANTHER" id="PTHR11654">
    <property type="entry name" value="OLIGOPEPTIDE TRANSPORTER-RELATED"/>
    <property type="match status" value="1"/>
</dbReference>
<feature type="compositionally biased region" description="Basic and acidic residues" evidence="7">
    <location>
        <begin position="1"/>
        <end position="19"/>
    </location>
</feature>
<feature type="transmembrane region" description="Helical" evidence="8">
    <location>
        <begin position="121"/>
        <end position="140"/>
    </location>
</feature>
<evidence type="ECO:0000256" key="3">
    <source>
        <dbReference type="ARBA" id="ARBA00022692"/>
    </source>
</evidence>
<evidence type="ECO:0000313" key="9">
    <source>
        <dbReference type="EMBL" id="ORX99995.1"/>
    </source>
</evidence>
<feature type="transmembrane region" description="Helical" evidence="8">
    <location>
        <begin position="368"/>
        <end position="392"/>
    </location>
</feature>
<comment type="caution">
    <text evidence="9">The sequence shown here is derived from an EMBL/GenBank/DDBJ whole genome shotgun (WGS) entry which is preliminary data.</text>
</comment>
<evidence type="ECO:0000256" key="7">
    <source>
        <dbReference type="SAM" id="MobiDB-lite"/>
    </source>
</evidence>
<evidence type="ECO:0000256" key="8">
    <source>
        <dbReference type="SAM" id="Phobius"/>
    </source>
</evidence>
<dbReference type="InterPro" id="IPR018456">
    <property type="entry name" value="PTR2_symporter_CS"/>
</dbReference>
<evidence type="ECO:0000256" key="6">
    <source>
        <dbReference type="RuleBase" id="RU003755"/>
    </source>
</evidence>
<keyword evidence="4 8" id="KW-1133">Transmembrane helix</keyword>
<dbReference type="GO" id="GO:0006857">
    <property type="term" value="P:oligopeptide transport"/>
    <property type="evidence" value="ECO:0007669"/>
    <property type="project" value="InterPro"/>
</dbReference>
<accession>A0A1Y1YPV4</accession>
<dbReference type="GO" id="GO:0022857">
    <property type="term" value="F:transmembrane transporter activity"/>
    <property type="evidence" value="ECO:0007669"/>
    <property type="project" value="InterPro"/>
</dbReference>
<protein>
    <submittedName>
        <fullName evidence="9">Peptide transporter PTR2-A</fullName>
    </submittedName>
</protein>
<feature type="transmembrane region" description="Helical" evidence="8">
    <location>
        <begin position="152"/>
        <end position="170"/>
    </location>
</feature>
<evidence type="ECO:0000313" key="10">
    <source>
        <dbReference type="Proteomes" id="UP000193498"/>
    </source>
</evidence>
<feature type="transmembrane region" description="Helical" evidence="8">
    <location>
        <begin position="506"/>
        <end position="525"/>
    </location>
</feature>
<reference evidence="9 10" key="1">
    <citation type="submission" date="2016-07" db="EMBL/GenBank/DDBJ databases">
        <title>Pervasive Adenine N6-methylation of Active Genes in Fungi.</title>
        <authorList>
            <consortium name="DOE Joint Genome Institute"/>
            <person name="Mondo S.J."/>
            <person name="Dannebaum R.O."/>
            <person name="Kuo R.C."/>
            <person name="Labutti K."/>
            <person name="Haridas S."/>
            <person name="Kuo A."/>
            <person name="Salamov A."/>
            <person name="Ahrendt S.R."/>
            <person name="Lipzen A."/>
            <person name="Sullivan W."/>
            <person name="Andreopoulos W.B."/>
            <person name="Clum A."/>
            <person name="Lindquist E."/>
            <person name="Daum C."/>
            <person name="Ramamoorthy G.K."/>
            <person name="Gryganskyi A."/>
            <person name="Culley D."/>
            <person name="Magnuson J.K."/>
            <person name="James T.Y."/>
            <person name="O'Malley M.A."/>
            <person name="Stajich J.E."/>
            <person name="Spatafora J.W."/>
            <person name="Visel A."/>
            <person name="Grigoriev I.V."/>
        </authorList>
    </citation>
    <scope>NUCLEOTIDE SEQUENCE [LARGE SCALE GENOMIC DNA]</scope>
    <source>
        <strain evidence="9 10">CBS 931.73</strain>
    </source>
</reference>
<comment type="subcellular location">
    <subcellularLocation>
        <location evidence="1 6">Membrane</location>
        <topology evidence="1 6">Multi-pass membrane protein</topology>
    </subcellularLocation>
</comment>
<dbReference type="STRING" id="1314790.A0A1Y1YPV4"/>
<gene>
    <name evidence="9" type="ORF">K493DRAFT_211741</name>
</gene>
<feature type="region of interest" description="Disordered" evidence="7">
    <location>
        <begin position="1"/>
        <end position="27"/>
    </location>
</feature>
<feature type="transmembrane region" description="Helical" evidence="8">
    <location>
        <begin position="207"/>
        <end position="226"/>
    </location>
</feature>
<feature type="transmembrane region" description="Helical" evidence="8">
    <location>
        <begin position="233"/>
        <end position="253"/>
    </location>
</feature>
<dbReference type="Pfam" id="PF00854">
    <property type="entry name" value="PTR2"/>
    <property type="match status" value="1"/>
</dbReference>
<dbReference type="OrthoDB" id="8904098at2759"/>
<sequence>MESKELKSDVRQEVGHEEGLSQTPYREQETEGLRRVADKIPIAAWFIIVNEFCERFAYYGGSAPFTNYVQFPAGDPNQAGALNKGQATATAWKQFFTFFCYFTPLLGAVIADQYLGKYKTILIFSSIYMLGWFILTITSIPSIMMQAGYPGYIVSLFVIGLGTGGIKPLVSPMAADQYTQKELEYRVIKGERVIVDPELNTQHLYNWFYWAINVGSLIGGIVTPQLELHIGFWLAYLVPTVMFGMAITVFVAGNKMYNKVPPSGESAIVKAYHTMAYARRRIRRAGVKPKHYLDAAKSNPEGFPPETEEELKHRRWNDRFVDDLKQTLMACKIFIPLTVYWISYNQITSNLISQAAVMKLPPNLPNDIITNIDPIALVILIPIMDIAIYPTLRKLRMNPRPMTRIFLGFILGALAMLCSALVQNEIYRRRDHGEDLLSVWWQIPAYVLIAVSEIFASITSLEYSYTHAPDSLKGMVSALALLPNAVAALIGILLSPVSQDPYLTWMYAGVSIACFVVGVLFWFVFKHYDRLDDEIKRTRAEYRNEEIVENDKLGE</sequence>
<name>A0A1Y1YPV4_9FUNG</name>
<dbReference type="InParanoid" id="A0A1Y1YPV4"/>
<feature type="transmembrane region" description="Helical" evidence="8">
    <location>
        <begin position="475"/>
        <end position="494"/>
    </location>
</feature>
<proteinExistence type="inferred from homology"/>
<dbReference type="InterPro" id="IPR036259">
    <property type="entry name" value="MFS_trans_sf"/>
</dbReference>
<dbReference type="EMBL" id="MCFE01000089">
    <property type="protein sequence ID" value="ORX99995.1"/>
    <property type="molecule type" value="Genomic_DNA"/>
</dbReference>
<feature type="transmembrane region" description="Helical" evidence="8">
    <location>
        <begin position="95"/>
        <end position="115"/>
    </location>
</feature>
<evidence type="ECO:0000256" key="1">
    <source>
        <dbReference type="ARBA" id="ARBA00004141"/>
    </source>
</evidence>
<evidence type="ECO:0000256" key="2">
    <source>
        <dbReference type="ARBA" id="ARBA00005982"/>
    </source>
</evidence>
<dbReference type="SUPFAM" id="SSF103473">
    <property type="entry name" value="MFS general substrate transporter"/>
    <property type="match status" value="1"/>
</dbReference>
<evidence type="ECO:0000256" key="4">
    <source>
        <dbReference type="ARBA" id="ARBA00022989"/>
    </source>
</evidence>
<dbReference type="PROSITE" id="PS01023">
    <property type="entry name" value="PTR2_2"/>
    <property type="match status" value="1"/>
</dbReference>
<dbReference type="FunCoup" id="A0A1Y1YPV4">
    <property type="interactions" value="533"/>
</dbReference>
<keyword evidence="3 6" id="KW-0812">Transmembrane</keyword>
<dbReference type="Proteomes" id="UP000193498">
    <property type="component" value="Unassembled WGS sequence"/>
</dbReference>
<evidence type="ECO:0000256" key="5">
    <source>
        <dbReference type="ARBA" id="ARBA00023136"/>
    </source>
</evidence>
<dbReference type="Gene3D" id="1.20.1250.20">
    <property type="entry name" value="MFS general substrate transporter like domains"/>
    <property type="match status" value="1"/>
</dbReference>
<dbReference type="PROSITE" id="PS01022">
    <property type="entry name" value="PTR2_1"/>
    <property type="match status" value="1"/>
</dbReference>
<dbReference type="InterPro" id="IPR000109">
    <property type="entry name" value="POT_fam"/>
</dbReference>
<dbReference type="GO" id="GO:0016020">
    <property type="term" value="C:membrane"/>
    <property type="evidence" value="ECO:0007669"/>
    <property type="project" value="UniProtKB-SubCell"/>
</dbReference>
<comment type="similarity">
    <text evidence="2 6">Belongs to the major facilitator superfamily. Proton-dependent oligopeptide transporter (POT/PTR) (TC 2.A.17) family.</text>
</comment>
<organism evidence="9 10">
    <name type="scientific">Basidiobolus meristosporus CBS 931.73</name>
    <dbReference type="NCBI Taxonomy" id="1314790"/>
    <lineage>
        <taxon>Eukaryota</taxon>
        <taxon>Fungi</taxon>
        <taxon>Fungi incertae sedis</taxon>
        <taxon>Zoopagomycota</taxon>
        <taxon>Entomophthoromycotina</taxon>
        <taxon>Basidiobolomycetes</taxon>
        <taxon>Basidiobolales</taxon>
        <taxon>Basidiobolaceae</taxon>
        <taxon>Basidiobolus</taxon>
    </lineage>
</organism>
<keyword evidence="5 8" id="KW-0472">Membrane</keyword>
<feature type="transmembrane region" description="Helical" evidence="8">
    <location>
        <begin position="443"/>
        <end position="463"/>
    </location>
</feature>
<feature type="transmembrane region" description="Helical" evidence="8">
    <location>
        <begin position="404"/>
        <end position="423"/>
    </location>
</feature>
<keyword evidence="6" id="KW-0813">Transport</keyword>
<dbReference type="AlphaFoldDB" id="A0A1Y1YPV4"/>